<dbReference type="Pfam" id="PF19440">
    <property type="entry name" value="TTC7_N"/>
    <property type="match status" value="1"/>
</dbReference>
<reference evidence="2 3" key="1">
    <citation type="submission" date="2024-05" db="EMBL/GenBank/DDBJ databases">
        <title>Culex pipiens pipiens assembly and annotation.</title>
        <authorList>
            <person name="Alout H."/>
            <person name="Durand T."/>
        </authorList>
    </citation>
    <scope>NUCLEOTIDE SEQUENCE [LARGE SCALE GENOMIC DNA]</scope>
    <source>
        <strain evidence="2">HA-2024</strain>
        <tissue evidence="2">Whole body</tissue>
    </source>
</reference>
<evidence type="ECO:0000313" key="3">
    <source>
        <dbReference type="Proteomes" id="UP001562425"/>
    </source>
</evidence>
<evidence type="ECO:0000259" key="1">
    <source>
        <dbReference type="Pfam" id="PF19440"/>
    </source>
</evidence>
<feature type="domain" description="Tetratricopeptide repeat protein 7 N-terminal" evidence="1">
    <location>
        <begin position="90"/>
        <end position="152"/>
    </location>
</feature>
<organism evidence="2 3">
    <name type="scientific">Culex pipiens pipiens</name>
    <name type="common">Northern house mosquito</name>
    <dbReference type="NCBI Taxonomy" id="38569"/>
    <lineage>
        <taxon>Eukaryota</taxon>
        <taxon>Metazoa</taxon>
        <taxon>Ecdysozoa</taxon>
        <taxon>Arthropoda</taxon>
        <taxon>Hexapoda</taxon>
        <taxon>Insecta</taxon>
        <taxon>Pterygota</taxon>
        <taxon>Neoptera</taxon>
        <taxon>Endopterygota</taxon>
        <taxon>Diptera</taxon>
        <taxon>Nematocera</taxon>
        <taxon>Culicoidea</taxon>
        <taxon>Culicidae</taxon>
        <taxon>Culicinae</taxon>
        <taxon>Culicini</taxon>
        <taxon>Culex</taxon>
        <taxon>Culex</taxon>
    </lineage>
</organism>
<dbReference type="EMBL" id="JBEHCU010007136">
    <property type="protein sequence ID" value="KAL1395479.1"/>
    <property type="molecule type" value="Genomic_DNA"/>
</dbReference>
<name>A0ABD1D7R0_CULPP</name>
<comment type="caution">
    <text evidence="2">The sequence shown here is derived from an EMBL/GenBank/DDBJ whole genome shotgun (WGS) entry which is preliminary data.</text>
</comment>
<keyword evidence="3" id="KW-1185">Reference proteome</keyword>
<gene>
    <name evidence="2" type="ORF">pipiens_011220</name>
</gene>
<accession>A0ABD1D7R0</accession>
<protein>
    <recommendedName>
        <fullName evidence="1">Tetratricopeptide repeat protein 7 N-terminal domain-containing protein</fullName>
    </recommendedName>
</protein>
<dbReference type="AlphaFoldDB" id="A0ABD1D7R0"/>
<proteinExistence type="predicted"/>
<evidence type="ECO:0000313" key="2">
    <source>
        <dbReference type="EMBL" id="KAL1395479.1"/>
    </source>
</evidence>
<dbReference type="InterPro" id="IPR045819">
    <property type="entry name" value="TTC7_N"/>
</dbReference>
<dbReference type="Proteomes" id="UP001562425">
    <property type="component" value="Unassembled WGS sequence"/>
</dbReference>
<sequence>MTVTLPSECILASGTLPKNRILNRKCIRYQQQQERFFVLISRLPQPRPSGCWCWMVVSFMVRSKGVVLCALIKTEKFQVNAVETKTRRCDKPSGGTWLWEPRNQHEETFLLLLIADALAVRMRFFGRVPEARMHSLGNATVMYDLATQVTVR</sequence>